<dbReference type="AlphaFoldDB" id="A0A4P7XE39"/>
<keyword evidence="12" id="KW-1185">Reference proteome</keyword>
<dbReference type="PANTHER" id="PTHR35851:SF1">
    <property type="entry name" value="CELL DIVISION PROTEIN FTSQ"/>
    <property type="match status" value="1"/>
</dbReference>
<comment type="subunit">
    <text evidence="9">Part of a complex composed of FtsB, FtsL and FtsQ.</text>
</comment>
<dbReference type="Proteomes" id="UP000298049">
    <property type="component" value="Chromosome"/>
</dbReference>
<dbReference type="GO" id="GO:0032153">
    <property type="term" value="C:cell division site"/>
    <property type="evidence" value="ECO:0007669"/>
    <property type="project" value="UniProtKB-UniRule"/>
</dbReference>
<dbReference type="InterPro" id="IPR034746">
    <property type="entry name" value="POTRA"/>
</dbReference>
<comment type="subcellular location">
    <subcellularLocation>
        <location evidence="9">Cell inner membrane</location>
        <topology evidence="9">Single-pass type II membrane protein</topology>
    </subcellularLocation>
    <subcellularLocation>
        <location evidence="1">Membrane</location>
    </subcellularLocation>
    <text evidence="9">Localizes to the division septum.</text>
</comment>
<dbReference type="GO" id="GO:0090529">
    <property type="term" value="P:cell septum assembly"/>
    <property type="evidence" value="ECO:0007669"/>
    <property type="project" value="InterPro"/>
</dbReference>
<dbReference type="HAMAP" id="MF_00911">
    <property type="entry name" value="FtsQ_subfam"/>
    <property type="match status" value="1"/>
</dbReference>
<dbReference type="GO" id="GO:0043093">
    <property type="term" value="P:FtsZ-dependent cytokinesis"/>
    <property type="evidence" value="ECO:0007669"/>
    <property type="project" value="UniProtKB-UniRule"/>
</dbReference>
<gene>
    <name evidence="9" type="primary">ftsQ</name>
    <name evidence="11" type="ORF">soil367_03910</name>
</gene>
<name>A0A4P7XE39_9ALTE</name>
<keyword evidence="5 9" id="KW-0812">Transmembrane</keyword>
<evidence type="ECO:0000256" key="1">
    <source>
        <dbReference type="ARBA" id="ARBA00004370"/>
    </source>
</evidence>
<dbReference type="GO" id="GO:0005886">
    <property type="term" value="C:plasma membrane"/>
    <property type="evidence" value="ECO:0007669"/>
    <property type="project" value="UniProtKB-SubCell"/>
</dbReference>
<dbReference type="InterPro" id="IPR026579">
    <property type="entry name" value="FtsQ"/>
</dbReference>
<evidence type="ECO:0000256" key="9">
    <source>
        <dbReference type="HAMAP-Rule" id="MF_00911"/>
    </source>
</evidence>
<dbReference type="Pfam" id="PF08478">
    <property type="entry name" value="POTRA_1"/>
    <property type="match status" value="1"/>
</dbReference>
<evidence type="ECO:0000259" key="10">
    <source>
        <dbReference type="PROSITE" id="PS51779"/>
    </source>
</evidence>
<evidence type="ECO:0000313" key="12">
    <source>
        <dbReference type="Proteomes" id="UP000298049"/>
    </source>
</evidence>
<dbReference type="OrthoDB" id="9790370at2"/>
<evidence type="ECO:0000256" key="4">
    <source>
        <dbReference type="ARBA" id="ARBA00022618"/>
    </source>
</evidence>
<evidence type="ECO:0000256" key="3">
    <source>
        <dbReference type="ARBA" id="ARBA00022519"/>
    </source>
</evidence>
<keyword evidence="3 9" id="KW-0997">Cell inner membrane</keyword>
<evidence type="ECO:0000256" key="8">
    <source>
        <dbReference type="ARBA" id="ARBA00023306"/>
    </source>
</evidence>
<dbReference type="RefSeq" id="WP_136547078.1">
    <property type="nucleotide sequence ID" value="NZ_CP031093.1"/>
</dbReference>
<evidence type="ECO:0000256" key="5">
    <source>
        <dbReference type="ARBA" id="ARBA00022692"/>
    </source>
</evidence>
<accession>A0A4P7XE39</accession>
<sequence length="277" mass="31018">MLNNLFIRYRHRDIEERPRGATRSEPDTVQFWRQALLQVARTMPWTHLGLALAVALAAGSIPWLSSHALDAMDREITRITVDGDLRGVQRSELEGRLQPWLGRSFFASDLEDIKAAIEQEPWVDTAAVRRVWPGGLSIEVVEHVPVAFWNNSNLMTRKGEVISPASVAAAGNLPQLSGPSDRAREVLDTAQQISARLGQADLRLASLSQEARGAWTLQLDNGVTVELGRDRLEQRLERFLSVYRSHLKARISEVVGVDARYSNGIAVRWKDDGQEQI</sequence>
<protein>
    <recommendedName>
        <fullName evidence="9">Cell division protein FtsQ</fullName>
    </recommendedName>
</protein>
<dbReference type="InterPro" id="IPR013685">
    <property type="entry name" value="POTRA_FtsQ_type"/>
</dbReference>
<dbReference type="Gene3D" id="3.40.50.11690">
    <property type="entry name" value="Cell division protein FtsQ/DivIB"/>
    <property type="match status" value="1"/>
</dbReference>
<evidence type="ECO:0000256" key="7">
    <source>
        <dbReference type="ARBA" id="ARBA00023136"/>
    </source>
</evidence>
<proteinExistence type="inferred from homology"/>
<dbReference type="Pfam" id="PF03799">
    <property type="entry name" value="FtsQ_DivIB_C"/>
    <property type="match status" value="1"/>
</dbReference>
<evidence type="ECO:0000313" key="11">
    <source>
        <dbReference type="EMBL" id="QCF25141.1"/>
    </source>
</evidence>
<comment type="similarity">
    <text evidence="9">Belongs to the FtsQ/DivIB family. FtsQ subfamily.</text>
</comment>
<keyword evidence="2 9" id="KW-1003">Cell membrane</keyword>
<comment type="function">
    <text evidence="9">Essential cell division protein. May link together the upstream cell division proteins, which are predominantly cytoplasmic, with the downstream cell division proteins, which are predominantly periplasmic. May control correct divisome assembly.</text>
</comment>
<dbReference type="PROSITE" id="PS51779">
    <property type="entry name" value="POTRA"/>
    <property type="match status" value="1"/>
</dbReference>
<dbReference type="InterPro" id="IPR005548">
    <property type="entry name" value="Cell_div_FtsQ/DivIB_C"/>
</dbReference>
<dbReference type="InterPro" id="IPR045335">
    <property type="entry name" value="FtsQ_C_sf"/>
</dbReference>
<keyword evidence="7 9" id="KW-0472">Membrane</keyword>
<evidence type="ECO:0000256" key="6">
    <source>
        <dbReference type="ARBA" id="ARBA00022989"/>
    </source>
</evidence>
<keyword evidence="6 9" id="KW-1133">Transmembrane helix</keyword>
<organism evidence="11 12">
    <name type="scientific">Hydrocarboniclastica marina</name>
    <dbReference type="NCBI Taxonomy" id="2259620"/>
    <lineage>
        <taxon>Bacteria</taxon>
        <taxon>Pseudomonadati</taxon>
        <taxon>Pseudomonadota</taxon>
        <taxon>Gammaproteobacteria</taxon>
        <taxon>Alteromonadales</taxon>
        <taxon>Alteromonadaceae</taxon>
        <taxon>Hydrocarboniclastica</taxon>
    </lineage>
</organism>
<dbReference type="EMBL" id="CP031093">
    <property type="protein sequence ID" value="QCF25141.1"/>
    <property type="molecule type" value="Genomic_DNA"/>
</dbReference>
<evidence type="ECO:0000256" key="2">
    <source>
        <dbReference type="ARBA" id="ARBA00022475"/>
    </source>
</evidence>
<keyword evidence="4 9" id="KW-0132">Cell division</keyword>
<feature type="domain" description="POTRA" evidence="10">
    <location>
        <begin position="74"/>
        <end position="143"/>
    </location>
</feature>
<keyword evidence="8 9" id="KW-0131">Cell cycle</keyword>
<dbReference type="KEGG" id="hmi:soil367_03910"/>
<reference evidence="11 12" key="1">
    <citation type="submission" date="2018-07" db="EMBL/GenBank/DDBJ databases">
        <title>Marsedoiliclastica nanhaica gen. nov. sp. nov., a novel marine hydrocarbonoclastic bacterium isolated from an in-situ enriched hydrocarbon-degrading consortium in deep-sea sediment.</title>
        <authorList>
            <person name="Dong C."/>
            <person name="Ma T."/>
            <person name="Liu R."/>
            <person name="Shao Z."/>
        </authorList>
    </citation>
    <scope>NUCLEOTIDE SEQUENCE [LARGE SCALE GENOMIC DNA]</scope>
    <source>
        <strain evidence="12">soil36-7</strain>
    </source>
</reference>
<dbReference type="PANTHER" id="PTHR35851">
    <property type="entry name" value="CELL DIVISION PROTEIN FTSQ"/>
    <property type="match status" value="1"/>
</dbReference>
<dbReference type="Gene3D" id="3.10.20.310">
    <property type="entry name" value="membrane protein fhac"/>
    <property type="match status" value="1"/>
</dbReference>